<protein>
    <recommendedName>
        <fullName evidence="2">AMP-dependent synthetase/ligase domain-containing protein</fullName>
    </recommendedName>
</protein>
<dbReference type="Pfam" id="PF00501">
    <property type="entry name" value="AMP-binding"/>
    <property type="match status" value="1"/>
</dbReference>
<dbReference type="Gene3D" id="3.40.50.12780">
    <property type="entry name" value="N-terminal domain of ligase-like"/>
    <property type="match status" value="1"/>
</dbReference>
<dbReference type="GO" id="GO:0006633">
    <property type="term" value="P:fatty acid biosynthetic process"/>
    <property type="evidence" value="ECO:0007669"/>
    <property type="project" value="TreeGrafter"/>
</dbReference>
<evidence type="ECO:0000259" key="2">
    <source>
        <dbReference type="Pfam" id="PF00501"/>
    </source>
</evidence>
<dbReference type="Proteomes" id="UP000028547">
    <property type="component" value="Unassembled WGS sequence"/>
</dbReference>
<accession>A0A084SHK5</accession>
<dbReference type="AlphaFoldDB" id="A0A084SHK5"/>
<dbReference type="InterPro" id="IPR042099">
    <property type="entry name" value="ANL_N_sf"/>
</dbReference>
<gene>
    <name evidence="3" type="ORF">Q664_44510</name>
</gene>
<organism evidence="3 4">
    <name type="scientific">Archangium violaceum Cb vi76</name>
    <dbReference type="NCBI Taxonomy" id="1406225"/>
    <lineage>
        <taxon>Bacteria</taxon>
        <taxon>Pseudomonadati</taxon>
        <taxon>Myxococcota</taxon>
        <taxon>Myxococcia</taxon>
        <taxon>Myxococcales</taxon>
        <taxon>Cystobacterineae</taxon>
        <taxon>Archangiaceae</taxon>
        <taxon>Archangium</taxon>
    </lineage>
</organism>
<feature type="domain" description="AMP-dependent synthetase/ligase" evidence="2">
    <location>
        <begin position="17"/>
        <end position="98"/>
    </location>
</feature>
<dbReference type="PANTHER" id="PTHR22754:SF32">
    <property type="entry name" value="DISCO-INTERACTING PROTEIN 2"/>
    <property type="match status" value="1"/>
</dbReference>
<sequence length="110" mass="12051">MTFPSPVSRASTLLELLEERASRHGEQRLFSFLEDSEGDSSELSYAGLWRRARGLGALLQQEVPAGERAVLLYPPGLDYVTGFFGCLASGVVAVPAYPPDPSRLERTLPR</sequence>
<evidence type="ECO:0000313" key="3">
    <source>
        <dbReference type="EMBL" id="KFA87940.1"/>
    </source>
</evidence>
<comment type="similarity">
    <text evidence="1">Belongs to the ATP-dependent AMP-binding enzyme family.</text>
</comment>
<evidence type="ECO:0000313" key="4">
    <source>
        <dbReference type="Proteomes" id="UP000028547"/>
    </source>
</evidence>
<name>A0A084SHK5_9BACT</name>
<proteinExistence type="inferred from homology"/>
<dbReference type="RefSeq" id="WP_043410499.1">
    <property type="nucleotide sequence ID" value="NZ_JPMI01000319.1"/>
</dbReference>
<dbReference type="PANTHER" id="PTHR22754">
    <property type="entry name" value="DISCO-INTERACTING PROTEIN 2 DIP2 -RELATED"/>
    <property type="match status" value="1"/>
</dbReference>
<dbReference type="EMBL" id="JPMI01000319">
    <property type="protein sequence ID" value="KFA87940.1"/>
    <property type="molecule type" value="Genomic_DNA"/>
</dbReference>
<comment type="caution">
    <text evidence="3">The sequence shown here is derived from an EMBL/GenBank/DDBJ whole genome shotgun (WGS) entry which is preliminary data.</text>
</comment>
<dbReference type="SUPFAM" id="SSF56801">
    <property type="entry name" value="Acetyl-CoA synthetase-like"/>
    <property type="match status" value="1"/>
</dbReference>
<dbReference type="InterPro" id="IPR000873">
    <property type="entry name" value="AMP-dep_synth/lig_dom"/>
</dbReference>
<feature type="non-terminal residue" evidence="3">
    <location>
        <position position="110"/>
    </location>
</feature>
<dbReference type="GO" id="GO:0070566">
    <property type="term" value="F:adenylyltransferase activity"/>
    <property type="evidence" value="ECO:0007669"/>
    <property type="project" value="TreeGrafter"/>
</dbReference>
<reference evidence="3 4" key="1">
    <citation type="submission" date="2014-07" db="EMBL/GenBank/DDBJ databases">
        <title>Draft Genome Sequence of Gephyronic Acid Producer, Cystobacter violaceus Strain Cb vi76.</title>
        <authorList>
            <person name="Stevens D.C."/>
            <person name="Young J."/>
            <person name="Carmichael R."/>
            <person name="Tan J."/>
            <person name="Taylor R.E."/>
        </authorList>
    </citation>
    <scope>NUCLEOTIDE SEQUENCE [LARGE SCALE GENOMIC DNA]</scope>
    <source>
        <strain evidence="3 4">Cb vi76</strain>
    </source>
</reference>
<dbReference type="GO" id="GO:0005886">
    <property type="term" value="C:plasma membrane"/>
    <property type="evidence" value="ECO:0007669"/>
    <property type="project" value="TreeGrafter"/>
</dbReference>
<evidence type="ECO:0000256" key="1">
    <source>
        <dbReference type="ARBA" id="ARBA00006432"/>
    </source>
</evidence>